<feature type="transmembrane region" description="Helical" evidence="2">
    <location>
        <begin position="144"/>
        <end position="163"/>
    </location>
</feature>
<sequence length="328" mass="36815">MRTSPPSPSPAPPSLPDPVVSRHPIDRLEHHPQQKYILGSLANRASVNSYYFQFQGSSDAQPSAPPPPQVEEFSNTFSFAVDELFPSWLSTNLCRRNQFPRIHFEFVMATIFLTIDFFGELIPGILTAPAGFLVHSGSLQHTTMLACALVRMLFSGLAFYTTWLPPGTDHASTGMAYLLQTPLLLAHSYEKNATGIAVHVTTAICWFIGGLCSFYEMAHRSSIMATVGRCYFIILGAFWFFHGGGVLMHVHPFDMNHMNMTHAQQMYYLATYFVVDALAIMLVFAAICARVHKTTDDPDYKLFMVTSNEQQNLELRANYEMQALIDNR</sequence>
<dbReference type="InterPro" id="IPR042127">
    <property type="entry name" value="TMEM45"/>
</dbReference>
<dbReference type="PANTHER" id="PTHR16007:SF15">
    <property type="entry name" value="TRANSMEMBRANE PROTEIN 45B"/>
    <property type="match status" value="1"/>
</dbReference>
<feature type="transmembrane region" description="Helical" evidence="2">
    <location>
        <begin position="196"/>
        <end position="218"/>
    </location>
</feature>
<name>A0A7R8WJT2_9CRUS</name>
<dbReference type="OrthoDB" id="6504688at2759"/>
<organism evidence="3">
    <name type="scientific">Cyprideis torosa</name>
    <dbReference type="NCBI Taxonomy" id="163714"/>
    <lineage>
        <taxon>Eukaryota</taxon>
        <taxon>Metazoa</taxon>
        <taxon>Ecdysozoa</taxon>
        <taxon>Arthropoda</taxon>
        <taxon>Crustacea</taxon>
        <taxon>Oligostraca</taxon>
        <taxon>Ostracoda</taxon>
        <taxon>Podocopa</taxon>
        <taxon>Podocopida</taxon>
        <taxon>Cytherocopina</taxon>
        <taxon>Cytheroidea</taxon>
        <taxon>Cytherideidae</taxon>
        <taxon>Cyprideis</taxon>
    </lineage>
</organism>
<evidence type="ECO:0000256" key="2">
    <source>
        <dbReference type="SAM" id="Phobius"/>
    </source>
</evidence>
<feature type="transmembrane region" description="Helical" evidence="2">
    <location>
        <begin position="270"/>
        <end position="291"/>
    </location>
</feature>
<feature type="transmembrane region" description="Helical" evidence="2">
    <location>
        <begin position="230"/>
        <end position="250"/>
    </location>
</feature>
<dbReference type="PANTHER" id="PTHR16007">
    <property type="entry name" value="EPIDIDYMAL MEMBRANE PROTEIN E9-RELATED"/>
    <property type="match status" value="1"/>
</dbReference>
<dbReference type="EMBL" id="OB662660">
    <property type="protein sequence ID" value="CAD7230403.1"/>
    <property type="molecule type" value="Genomic_DNA"/>
</dbReference>
<keyword evidence="2" id="KW-1133">Transmembrane helix</keyword>
<accession>A0A7R8WJT2</accession>
<feature type="transmembrane region" description="Helical" evidence="2">
    <location>
        <begin position="106"/>
        <end position="132"/>
    </location>
</feature>
<feature type="region of interest" description="Disordered" evidence="1">
    <location>
        <begin position="1"/>
        <end position="22"/>
    </location>
</feature>
<proteinExistence type="predicted"/>
<keyword evidence="2" id="KW-0472">Membrane</keyword>
<evidence type="ECO:0000256" key="1">
    <source>
        <dbReference type="SAM" id="MobiDB-lite"/>
    </source>
</evidence>
<dbReference type="AlphaFoldDB" id="A0A7R8WJT2"/>
<keyword evidence="2" id="KW-0812">Transmembrane</keyword>
<reference evidence="3" key="1">
    <citation type="submission" date="2020-11" db="EMBL/GenBank/DDBJ databases">
        <authorList>
            <person name="Tran Van P."/>
        </authorList>
    </citation>
    <scope>NUCLEOTIDE SEQUENCE</scope>
</reference>
<protein>
    <submittedName>
        <fullName evidence="3">Uncharacterized protein</fullName>
    </submittedName>
</protein>
<feature type="compositionally biased region" description="Pro residues" evidence="1">
    <location>
        <begin position="1"/>
        <end position="16"/>
    </location>
</feature>
<gene>
    <name evidence="3" type="ORF">CTOB1V02_LOCUS8261</name>
</gene>
<evidence type="ECO:0000313" key="3">
    <source>
        <dbReference type="EMBL" id="CAD7230403.1"/>
    </source>
</evidence>